<evidence type="ECO:0000313" key="9">
    <source>
        <dbReference type="EMBL" id="HHJ64670.1"/>
    </source>
</evidence>
<dbReference type="NCBIfam" id="TIGR01953">
    <property type="entry name" value="NusA"/>
    <property type="match status" value="1"/>
</dbReference>
<dbReference type="CDD" id="cd02134">
    <property type="entry name" value="KH-II_NusA_rpt1"/>
    <property type="match status" value="1"/>
</dbReference>
<comment type="similarity">
    <text evidence="7">Belongs to the NusA family.</text>
</comment>
<evidence type="ECO:0000256" key="1">
    <source>
        <dbReference type="ARBA" id="ARBA00022472"/>
    </source>
</evidence>
<comment type="subcellular location">
    <subcellularLocation>
        <location evidence="7">Cytoplasm</location>
    </subcellularLocation>
</comment>
<dbReference type="InterPro" id="IPR036555">
    <property type="entry name" value="NusA_N_sf"/>
</dbReference>
<dbReference type="GO" id="GO:0031564">
    <property type="term" value="P:transcription antitermination"/>
    <property type="evidence" value="ECO:0007669"/>
    <property type="project" value="UniProtKB-UniRule"/>
</dbReference>
<dbReference type="Gene3D" id="2.40.50.140">
    <property type="entry name" value="Nucleic acid-binding proteins"/>
    <property type="match status" value="1"/>
</dbReference>
<evidence type="ECO:0000256" key="6">
    <source>
        <dbReference type="ARBA" id="ARBA00023163"/>
    </source>
</evidence>
<dbReference type="GO" id="GO:0003700">
    <property type="term" value="F:DNA-binding transcription factor activity"/>
    <property type="evidence" value="ECO:0007669"/>
    <property type="project" value="InterPro"/>
</dbReference>
<dbReference type="PROSITE" id="PS50084">
    <property type="entry name" value="KH_TYPE_1"/>
    <property type="match status" value="1"/>
</dbReference>
<gene>
    <name evidence="7 9" type="primary">nusA</name>
    <name evidence="9" type="ORF">ENJ61_07160</name>
</gene>
<protein>
    <recommendedName>
        <fullName evidence="7">Transcription termination/antitermination protein NusA</fullName>
    </recommendedName>
</protein>
<name>A0A7C5LB52_AQUAO</name>
<dbReference type="CDD" id="cd22529">
    <property type="entry name" value="KH-II_NusA_rpt2"/>
    <property type="match status" value="1"/>
</dbReference>
<dbReference type="GO" id="GO:0006353">
    <property type="term" value="P:DNA-templated transcription termination"/>
    <property type="evidence" value="ECO:0007669"/>
    <property type="project" value="UniProtKB-UniRule"/>
</dbReference>
<keyword evidence="3 7" id="KW-0889">Transcription antitermination</keyword>
<evidence type="ECO:0000256" key="4">
    <source>
        <dbReference type="ARBA" id="ARBA00022884"/>
    </source>
</evidence>
<dbReference type="InterPro" id="IPR015946">
    <property type="entry name" value="KH_dom-like_a/b"/>
</dbReference>
<dbReference type="InterPro" id="IPR010213">
    <property type="entry name" value="TF_NusA"/>
</dbReference>
<feature type="domain" description="S1 motif" evidence="8">
    <location>
        <begin position="107"/>
        <end position="172"/>
    </location>
</feature>
<dbReference type="FunFam" id="3.30.300.20:FF:000005">
    <property type="entry name" value="Transcription termination/antitermination protein NusA"/>
    <property type="match status" value="1"/>
</dbReference>
<dbReference type="InterPro" id="IPR012340">
    <property type="entry name" value="NA-bd_OB-fold"/>
</dbReference>
<reference evidence="9" key="1">
    <citation type="journal article" date="2020" name="mSystems">
        <title>Genome- and Community-Level Interaction Insights into Carbon Utilization and Element Cycling Functions of Hydrothermarchaeota in Hydrothermal Sediment.</title>
        <authorList>
            <person name="Zhou Z."/>
            <person name="Liu Y."/>
            <person name="Xu W."/>
            <person name="Pan J."/>
            <person name="Luo Z.H."/>
            <person name="Li M."/>
        </authorList>
    </citation>
    <scope>NUCLEOTIDE SEQUENCE [LARGE SCALE GENOMIC DNA]</scope>
    <source>
        <strain evidence="9">HyVt-501</strain>
    </source>
</reference>
<dbReference type="Proteomes" id="UP000885792">
    <property type="component" value="Unassembled WGS sequence"/>
</dbReference>
<dbReference type="InterPro" id="IPR009019">
    <property type="entry name" value="KH_sf_prok-type"/>
</dbReference>
<dbReference type="Pfam" id="PF26594">
    <property type="entry name" value="KH_NusA_2nd"/>
    <property type="match status" value="1"/>
</dbReference>
<evidence type="ECO:0000256" key="7">
    <source>
        <dbReference type="HAMAP-Rule" id="MF_00945"/>
    </source>
</evidence>
<evidence type="ECO:0000256" key="3">
    <source>
        <dbReference type="ARBA" id="ARBA00022814"/>
    </source>
</evidence>
<dbReference type="Gene3D" id="3.30.1480.10">
    <property type="entry name" value="NusA, N-terminal domain"/>
    <property type="match status" value="1"/>
</dbReference>
<keyword evidence="5 7" id="KW-0805">Transcription regulation</keyword>
<keyword evidence="6 7" id="KW-0804">Transcription</keyword>
<dbReference type="InterPro" id="IPR025249">
    <property type="entry name" value="TF_NusA_KH_1st"/>
</dbReference>
<dbReference type="SMART" id="SM00322">
    <property type="entry name" value="KH"/>
    <property type="match status" value="2"/>
</dbReference>
<evidence type="ECO:0000259" key="8">
    <source>
        <dbReference type="PROSITE" id="PS50126"/>
    </source>
</evidence>
<dbReference type="CDD" id="cd04455">
    <property type="entry name" value="S1_NusA"/>
    <property type="match status" value="1"/>
</dbReference>
<keyword evidence="2 7" id="KW-0963">Cytoplasm</keyword>
<dbReference type="InterPro" id="IPR004087">
    <property type="entry name" value="KH_dom"/>
</dbReference>
<dbReference type="Pfam" id="PF00575">
    <property type="entry name" value="S1"/>
    <property type="match status" value="1"/>
</dbReference>
<dbReference type="EMBL" id="DRNB01000261">
    <property type="protein sequence ID" value="HHJ64670.1"/>
    <property type="molecule type" value="Genomic_DNA"/>
</dbReference>
<evidence type="ECO:0000256" key="5">
    <source>
        <dbReference type="ARBA" id="ARBA00023015"/>
    </source>
</evidence>
<dbReference type="Pfam" id="PF13184">
    <property type="entry name" value="KH_NusA_1st"/>
    <property type="match status" value="1"/>
</dbReference>
<dbReference type="SUPFAM" id="SSF69705">
    <property type="entry name" value="Transcription factor NusA, N-terminal domain"/>
    <property type="match status" value="1"/>
</dbReference>
<dbReference type="SMART" id="SM00316">
    <property type="entry name" value="S1"/>
    <property type="match status" value="1"/>
</dbReference>
<proteinExistence type="inferred from homology"/>
<dbReference type="HAMAP" id="MF_00945_B">
    <property type="entry name" value="NusA_B"/>
    <property type="match status" value="1"/>
</dbReference>
<dbReference type="PANTHER" id="PTHR22648">
    <property type="entry name" value="TRANSCRIPTION TERMINATION FACTOR NUSA"/>
    <property type="match status" value="1"/>
</dbReference>
<dbReference type="GO" id="GO:0003723">
    <property type="term" value="F:RNA binding"/>
    <property type="evidence" value="ECO:0007669"/>
    <property type="project" value="UniProtKB-UniRule"/>
</dbReference>
<dbReference type="PANTHER" id="PTHR22648:SF0">
    <property type="entry name" value="TRANSCRIPTION TERMINATION_ANTITERMINATION PROTEIN NUSA"/>
    <property type="match status" value="1"/>
</dbReference>
<keyword evidence="1 7" id="KW-0806">Transcription termination</keyword>
<dbReference type="SUPFAM" id="SSF50249">
    <property type="entry name" value="Nucleic acid-binding proteins"/>
    <property type="match status" value="1"/>
</dbReference>
<comment type="subunit">
    <text evidence="7">Monomer. Binds directly to the core enzyme of the DNA-dependent RNA polymerase and to nascent RNA.</text>
</comment>
<dbReference type="InterPro" id="IPR030842">
    <property type="entry name" value="TF_NusA_bacterial"/>
</dbReference>
<accession>A0A7C5LB52</accession>
<comment type="function">
    <text evidence="7">Participates in both transcription termination and antitermination.</text>
</comment>
<dbReference type="PROSITE" id="PS50126">
    <property type="entry name" value="S1"/>
    <property type="match status" value="1"/>
</dbReference>
<organism evidence="9">
    <name type="scientific">Aquifex aeolicus</name>
    <dbReference type="NCBI Taxonomy" id="63363"/>
    <lineage>
        <taxon>Bacteria</taxon>
        <taxon>Pseudomonadati</taxon>
        <taxon>Aquificota</taxon>
        <taxon>Aquificia</taxon>
        <taxon>Aquificales</taxon>
        <taxon>Aquificaceae</taxon>
        <taxon>Aquifex</taxon>
    </lineage>
</organism>
<dbReference type="SUPFAM" id="SSF54814">
    <property type="entry name" value="Prokaryotic type KH domain (KH-domain type II)"/>
    <property type="match status" value="2"/>
</dbReference>
<comment type="caution">
    <text evidence="9">The sequence shown here is derived from an EMBL/GenBank/DDBJ whole genome shotgun (WGS) entry which is preliminary data.</text>
</comment>
<dbReference type="GO" id="GO:0005829">
    <property type="term" value="C:cytosol"/>
    <property type="evidence" value="ECO:0007669"/>
    <property type="project" value="TreeGrafter"/>
</dbReference>
<dbReference type="InterPro" id="IPR003029">
    <property type="entry name" value="S1_domain"/>
</dbReference>
<dbReference type="FunFam" id="3.30.300.20:FF:000002">
    <property type="entry name" value="Transcription termination/antitermination protein NusA"/>
    <property type="match status" value="1"/>
</dbReference>
<keyword evidence="4 7" id="KW-0694">RNA-binding</keyword>
<dbReference type="Gene3D" id="3.30.300.20">
    <property type="match status" value="2"/>
</dbReference>
<evidence type="ECO:0000256" key="2">
    <source>
        <dbReference type="ARBA" id="ARBA00022490"/>
    </source>
</evidence>
<dbReference type="AlphaFoldDB" id="A0A7C5LB52"/>
<sequence>MVKNIKKLIEQVAKEKDLPERVVEYALKNAIAIAVKKDKRLRENLDIEFTDEGIRVYIVRGKERLPLEISTEDINRIAAYAAKEEFLSELERAERERGFLEFKELEGEVVTGIVRKVYDNGDVLVDLGKVDAVLPRREQIAGERYTVGDKVKALLLEVKKVHGEPRLILSRTHPLFLKRLLETEIPEVAEKDIEIKAVARIPGERAKVAVYAKDMKMDPVGIVVGLRGSRIQPISEELSGEKIDVIRWTDDEEEFIRRALSPARPTAVRLIPEEDRAEVAVPQDQLSLAIGKRGTNVKLAHKLTGWHIDVMSEEDFERLTELRESESEE</sequence>
<dbReference type="InterPro" id="IPR058582">
    <property type="entry name" value="KH_NusA_2nd"/>
</dbReference>